<dbReference type="InterPro" id="IPR028087">
    <property type="entry name" value="Tad_N"/>
</dbReference>
<evidence type="ECO:0000259" key="2">
    <source>
        <dbReference type="Pfam" id="PF13400"/>
    </source>
</evidence>
<evidence type="ECO:0000313" key="3">
    <source>
        <dbReference type="EMBL" id="RKT70576.1"/>
    </source>
</evidence>
<name>A0A495XB58_9PSEU</name>
<dbReference type="OrthoDB" id="5187898at2"/>
<evidence type="ECO:0000256" key="1">
    <source>
        <dbReference type="SAM" id="Phobius"/>
    </source>
</evidence>
<comment type="caution">
    <text evidence="3">The sequence shown here is derived from an EMBL/GenBank/DDBJ whole genome shotgun (WGS) entry which is preliminary data.</text>
</comment>
<dbReference type="EMBL" id="RBXR01000001">
    <property type="protein sequence ID" value="RKT70576.1"/>
    <property type="molecule type" value="Genomic_DNA"/>
</dbReference>
<dbReference type="AlphaFoldDB" id="A0A495XB58"/>
<dbReference type="Pfam" id="PF13400">
    <property type="entry name" value="Tad"/>
    <property type="match status" value="1"/>
</dbReference>
<reference evidence="3 4" key="1">
    <citation type="submission" date="2018-10" db="EMBL/GenBank/DDBJ databases">
        <title>Sequencing the genomes of 1000 actinobacteria strains.</title>
        <authorList>
            <person name="Klenk H.-P."/>
        </authorList>
    </citation>
    <scope>NUCLEOTIDE SEQUENCE [LARGE SCALE GENOMIC DNA]</scope>
    <source>
        <strain evidence="3 4">DSM 43911</strain>
    </source>
</reference>
<feature type="domain" description="Putative Flp pilus-assembly TadG-like N-terminal" evidence="2">
    <location>
        <begin position="9"/>
        <end position="57"/>
    </location>
</feature>
<feature type="transmembrane region" description="Helical" evidence="1">
    <location>
        <begin position="12"/>
        <end position="32"/>
    </location>
</feature>
<accession>A0A495XB58</accession>
<keyword evidence="1" id="KW-1133">Transmembrane helix</keyword>
<evidence type="ECO:0000313" key="4">
    <source>
        <dbReference type="Proteomes" id="UP000272729"/>
    </source>
</evidence>
<gene>
    <name evidence="3" type="ORF">DFJ66_3846</name>
</gene>
<organism evidence="3 4">
    <name type="scientific">Saccharothrix variisporea</name>
    <dbReference type="NCBI Taxonomy" id="543527"/>
    <lineage>
        <taxon>Bacteria</taxon>
        <taxon>Bacillati</taxon>
        <taxon>Actinomycetota</taxon>
        <taxon>Actinomycetes</taxon>
        <taxon>Pseudonocardiales</taxon>
        <taxon>Pseudonocardiaceae</taxon>
        <taxon>Saccharothrix</taxon>
    </lineage>
</organism>
<dbReference type="RefSeq" id="WP_121222877.1">
    <property type="nucleotide sequence ID" value="NZ_JBIUBA010000036.1"/>
</dbReference>
<dbReference type="Proteomes" id="UP000272729">
    <property type="component" value="Unassembled WGS sequence"/>
</dbReference>
<keyword evidence="1" id="KW-0472">Membrane</keyword>
<protein>
    <submittedName>
        <fullName evidence="3">Flp pilus assembly protein TadG</fullName>
    </submittedName>
</protein>
<sequence>MRSLNNERGAIAVLVGVLLGGAALIGIGALVVDAGRLYQERAELQNGADAGALAVARSCAAGTCDTSKADTYADLNAKDGLSTVDTVCGSGGTLTSCPATTGDITDCPAAPTSGKYVDVHTSTLTDTGTLLPPDFSRSLLGNESFEGAGSKACARAAWGPPASATTVAMTISYCEWQQATASGTSFAPPPPAVPPVSADRVLKLHDPSKPTTCPGGAAGADGPGMFGWVDDADGDCKAFVSGGTYSADTGVSAGKSCQAALAEAQANRTVVYVPVYTSVTGTGTGGTYALKGFAAFVVTGYYLPSFKASDWLNPKNDCKGAEKCVNGYFTQGLLPSAGTIGGPDLGVDIVQLTG</sequence>
<keyword evidence="4" id="KW-1185">Reference proteome</keyword>
<proteinExistence type="predicted"/>
<keyword evidence="1" id="KW-0812">Transmembrane</keyword>